<dbReference type="OrthoDB" id="9931412at2"/>
<protein>
    <submittedName>
        <fullName evidence="1">Uncharacterized protein</fullName>
    </submittedName>
</protein>
<sequence length="103" mass="11499">MFNAVHPGQVVQYGQGAKAFVLAPAHFEGFWQVENVYDDDGPFAIVAEGDLKPAELDADEMYICGLANEQQGGLDFYFGKAVPITSCARRFLRRAFRFFETGR</sequence>
<dbReference type="AlphaFoldDB" id="A0A330HEM8"/>
<accession>A0A330HEM8</accession>
<reference evidence="1 2" key="2">
    <citation type="submission" date="2018-07" db="EMBL/GenBank/DDBJ databases">
        <title>Diversity of Mesorhizobium strains in Brazil.</title>
        <authorList>
            <person name="Helene L.C.F."/>
            <person name="Dall'Agnol R."/>
            <person name="Delamuta J.R.M."/>
            <person name="Hungria M."/>
        </authorList>
    </citation>
    <scope>NUCLEOTIDE SEQUENCE [LARGE SCALE GENOMIC DNA]</scope>
    <source>
        <strain evidence="1 2">AC99b</strain>
    </source>
</reference>
<evidence type="ECO:0000313" key="2">
    <source>
        <dbReference type="Proteomes" id="UP000251558"/>
    </source>
</evidence>
<dbReference type="RefSeq" id="WP_112101522.1">
    <property type="nucleotide sequence ID" value="NZ_QMBP01000027.1"/>
</dbReference>
<organism evidence="1 2">
    <name type="scientific">Mesorhizobium hawassense</name>
    <dbReference type="NCBI Taxonomy" id="1209954"/>
    <lineage>
        <taxon>Bacteria</taxon>
        <taxon>Pseudomonadati</taxon>
        <taxon>Pseudomonadota</taxon>
        <taxon>Alphaproteobacteria</taxon>
        <taxon>Hyphomicrobiales</taxon>
        <taxon>Phyllobacteriaceae</taxon>
        <taxon>Mesorhizobium</taxon>
    </lineage>
</organism>
<proteinExistence type="predicted"/>
<keyword evidence="2" id="KW-1185">Reference proteome</keyword>
<name>A0A330HEM8_9HYPH</name>
<dbReference type="Proteomes" id="UP000251558">
    <property type="component" value="Unassembled WGS sequence"/>
</dbReference>
<reference evidence="2" key="1">
    <citation type="submission" date="2018-06" db="EMBL/GenBank/DDBJ databases">
        <authorList>
            <person name="Helene L.C."/>
            <person name="Dall'Agnol R."/>
            <person name="Delamuta J.R."/>
            <person name="Hungria M."/>
        </authorList>
    </citation>
    <scope>NUCLEOTIDE SEQUENCE [LARGE SCALE GENOMIC DNA]</scope>
    <source>
        <strain evidence="2">AC99b</strain>
    </source>
</reference>
<comment type="caution">
    <text evidence="1">The sequence shown here is derived from an EMBL/GenBank/DDBJ whole genome shotgun (WGS) entry which is preliminary data.</text>
</comment>
<evidence type="ECO:0000313" key="1">
    <source>
        <dbReference type="EMBL" id="RAZ83187.1"/>
    </source>
</evidence>
<gene>
    <name evidence="1" type="ORF">DPM33_32920</name>
</gene>
<dbReference type="EMBL" id="QMBP01000027">
    <property type="protein sequence ID" value="RAZ83187.1"/>
    <property type="molecule type" value="Genomic_DNA"/>
</dbReference>